<feature type="domain" description="Protein kinase" evidence="9">
    <location>
        <begin position="542"/>
        <end position="808"/>
    </location>
</feature>
<dbReference type="GO" id="GO:0061630">
    <property type="term" value="F:ubiquitin protein ligase activity"/>
    <property type="evidence" value="ECO:0007669"/>
    <property type="project" value="UniProtKB-EC"/>
</dbReference>
<dbReference type="Gene3D" id="3.40.50.620">
    <property type="entry name" value="HUPs"/>
    <property type="match status" value="1"/>
</dbReference>
<dbReference type="FunFam" id="3.30.200.20:FF:000162">
    <property type="entry name" value="Adenine nucleotide alpha hydrolase-like domain kinase"/>
    <property type="match status" value="1"/>
</dbReference>
<dbReference type="SMART" id="SM00220">
    <property type="entry name" value="S_TKc"/>
    <property type="match status" value="1"/>
</dbReference>
<reference evidence="11 12" key="1">
    <citation type="journal article" date="2021" name="Nat. Plants">
        <title>The Taxus genome provides insights into paclitaxel biosynthesis.</title>
        <authorList>
            <person name="Xiong X."/>
            <person name="Gou J."/>
            <person name="Liao Q."/>
            <person name="Li Y."/>
            <person name="Zhou Q."/>
            <person name="Bi G."/>
            <person name="Li C."/>
            <person name="Du R."/>
            <person name="Wang X."/>
            <person name="Sun T."/>
            <person name="Guo L."/>
            <person name="Liang H."/>
            <person name="Lu P."/>
            <person name="Wu Y."/>
            <person name="Zhang Z."/>
            <person name="Ro D.K."/>
            <person name="Shang Y."/>
            <person name="Huang S."/>
            <person name="Yan J."/>
        </authorList>
    </citation>
    <scope>NUCLEOTIDE SEQUENCE [LARGE SCALE GENOMIC DNA]</scope>
    <source>
        <strain evidence="11">Ta-2019</strain>
    </source>
</reference>
<dbReference type="GO" id="GO:0016567">
    <property type="term" value="P:protein ubiquitination"/>
    <property type="evidence" value="ECO:0007669"/>
    <property type="project" value="InterPro"/>
</dbReference>
<dbReference type="SUPFAM" id="SSF52402">
    <property type="entry name" value="Adenine nucleotide alpha hydrolases-like"/>
    <property type="match status" value="1"/>
</dbReference>
<evidence type="ECO:0000256" key="3">
    <source>
        <dbReference type="ARBA" id="ARBA00012483"/>
    </source>
</evidence>
<dbReference type="Gene3D" id="3.30.40.10">
    <property type="entry name" value="Zinc/RING finger domain, C3HC4 (zinc finger)"/>
    <property type="match status" value="1"/>
</dbReference>
<dbReference type="InterPro" id="IPR000719">
    <property type="entry name" value="Prot_kinase_dom"/>
</dbReference>
<dbReference type="PANTHER" id="PTHR45647">
    <property type="entry name" value="OS02G0152300 PROTEIN"/>
    <property type="match status" value="1"/>
</dbReference>
<dbReference type="InterPro" id="IPR013083">
    <property type="entry name" value="Znf_RING/FYVE/PHD"/>
</dbReference>
<evidence type="ECO:0000313" key="11">
    <source>
        <dbReference type="EMBL" id="KAH9297858.1"/>
    </source>
</evidence>
<evidence type="ECO:0000256" key="8">
    <source>
        <dbReference type="SAM" id="MobiDB-lite"/>
    </source>
</evidence>
<evidence type="ECO:0000256" key="7">
    <source>
        <dbReference type="ARBA" id="ARBA00022840"/>
    </source>
</evidence>
<keyword evidence="4" id="KW-0808">Transferase</keyword>
<evidence type="ECO:0000256" key="5">
    <source>
        <dbReference type="ARBA" id="ARBA00022741"/>
    </source>
</evidence>
<sequence length="917" mass="102325">MSYCTIALALSLSMGFYENQSVPMGSVAEEKKKKNKKMIIQEVEHNPRAGVGSVAVAVCNDKNSKHAVRWALDKLVLKGDRLMLLHVRPPVDTIPTPIGSFIPVSQVCSDAVNVYMQEIESQTKSLLRPFQHLCKCKQVRAEIVVLEDDNIPKAIVKYITDSSISNLVMGSSSRNAITRTFKGHDIPGNVARKAPKFCSVYVISKGKLASVHSNISSVQDCESCDNPKDHSSLNSQDTTVSRAMTEETSSESSESTVFDSQSLLVQKSQALSCVNQTVWQSISNSANSVLDVAQISTTQPIGTVMHNSPVYSIMQITDTNEAVKYSENSMVSFSRSSDALGEGFQSFNLPHSDAEPVECGKNLEMKINHESDNFSLGNGRREQKMHENDFEELFMAKENKINASPNSLPDVETEIERLKIEVKSILEMYRESFKHVITEKNKAESLNTQLIEDSRKVVEANVGEKLAIAMCAEYKPHFEGEMKDTETARESAAKEVQQRKDAELRGIRDSCTRKKARAALESAEQRYRKYSIEEIESATDAFSESLKIGEGGYGPVYKGSLDHTAVAIKVLKTDAERGRQEFQQEVEILSRIHHPHMVMLLGTCPERGCLVYEYMANGSLDDCLFRNGASASLPWFVRFRIASEIASALLFLHTTKPEPIVHRDLKPANILLDQNFVSKIGDVGLARLVPPTVSSAVTEYRNTILGGTFFYIDPEYQRTGILRPKSDVYALGIILLQLLTAKPAMALANTVENAIMNGSITEILDKSAGDWPLQEAMALAKTALKCTELRRRDRPDLETLVLPELERLKDVASAHVQHSKVQRGIAPPYYFLCPILQEVMEDPYIAADGVTYEYKAIKAWLDKNKSPPMGNPKLPQKKLIRNHSLRSAIFEWRVRNNVHPLSQLQRKLSHLKNQGRD</sequence>
<dbReference type="GO" id="GO:0005524">
    <property type="term" value="F:ATP binding"/>
    <property type="evidence" value="ECO:0007669"/>
    <property type="project" value="UniProtKB-KW"/>
</dbReference>
<keyword evidence="5" id="KW-0547">Nucleotide-binding</keyword>
<dbReference type="EC" id="2.3.2.27" evidence="3"/>
<accession>A0AA38CJK4</accession>
<comment type="pathway">
    <text evidence="2">Protein modification; protein ubiquitination.</text>
</comment>
<evidence type="ECO:0000256" key="4">
    <source>
        <dbReference type="ARBA" id="ARBA00022679"/>
    </source>
</evidence>
<dbReference type="Proteomes" id="UP000824469">
    <property type="component" value="Unassembled WGS sequence"/>
</dbReference>
<evidence type="ECO:0000256" key="2">
    <source>
        <dbReference type="ARBA" id="ARBA00004906"/>
    </source>
</evidence>
<dbReference type="SUPFAM" id="SSF57850">
    <property type="entry name" value="RING/U-box"/>
    <property type="match status" value="1"/>
</dbReference>
<dbReference type="CDD" id="cd01989">
    <property type="entry name" value="USP_STK_Ubox_N"/>
    <property type="match status" value="1"/>
</dbReference>
<dbReference type="PROSITE" id="PS51698">
    <property type="entry name" value="U_BOX"/>
    <property type="match status" value="1"/>
</dbReference>
<dbReference type="OMA" id="SAIFEWR"/>
<organism evidence="11 12">
    <name type="scientific">Taxus chinensis</name>
    <name type="common">Chinese yew</name>
    <name type="synonym">Taxus wallichiana var. chinensis</name>
    <dbReference type="NCBI Taxonomy" id="29808"/>
    <lineage>
        <taxon>Eukaryota</taxon>
        <taxon>Viridiplantae</taxon>
        <taxon>Streptophyta</taxon>
        <taxon>Embryophyta</taxon>
        <taxon>Tracheophyta</taxon>
        <taxon>Spermatophyta</taxon>
        <taxon>Pinopsida</taxon>
        <taxon>Pinidae</taxon>
        <taxon>Conifers II</taxon>
        <taxon>Cupressales</taxon>
        <taxon>Taxaceae</taxon>
        <taxon>Taxus</taxon>
    </lineage>
</organism>
<dbReference type="Pfam" id="PF07714">
    <property type="entry name" value="PK_Tyr_Ser-Thr"/>
    <property type="match status" value="1"/>
</dbReference>
<dbReference type="Pfam" id="PF04564">
    <property type="entry name" value="U-box"/>
    <property type="match status" value="1"/>
</dbReference>
<dbReference type="CDD" id="cd16655">
    <property type="entry name" value="RING-Ubox_WDSUB1-like"/>
    <property type="match status" value="1"/>
</dbReference>
<keyword evidence="7" id="KW-0067">ATP-binding</keyword>
<protein>
    <recommendedName>
        <fullName evidence="3">RING-type E3 ubiquitin transferase</fullName>
        <ecNumber evidence="3">2.3.2.27</ecNumber>
    </recommendedName>
</protein>
<keyword evidence="6" id="KW-0833">Ubl conjugation pathway</keyword>
<feature type="compositionally biased region" description="Low complexity" evidence="8">
    <location>
        <begin position="246"/>
        <end position="256"/>
    </location>
</feature>
<evidence type="ECO:0000259" key="10">
    <source>
        <dbReference type="PROSITE" id="PS51698"/>
    </source>
</evidence>
<dbReference type="PANTHER" id="PTHR45647:SF139">
    <property type="entry name" value="OS02G0152300 PROTEIN"/>
    <property type="match status" value="1"/>
</dbReference>
<dbReference type="InterPro" id="IPR006016">
    <property type="entry name" value="UspA"/>
</dbReference>
<evidence type="ECO:0000313" key="12">
    <source>
        <dbReference type="Proteomes" id="UP000824469"/>
    </source>
</evidence>
<evidence type="ECO:0000256" key="1">
    <source>
        <dbReference type="ARBA" id="ARBA00000900"/>
    </source>
</evidence>
<evidence type="ECO:0000259" key="9">
    <source>
        <dbReference type="PROSITE" id="PS50011"/>
    </source>
</evidence>
<dbReference type="InterPro" id="IPR051348">
    <property type="entry name" value="U-box_ubiquitin_ligases"/>
</dbReference>
<feature type="compositionally biased region" description="Polar residues" evidence="8">
    <location>
        <begin position="232"/>
        <end position="242"/>
    </location>
</feature>
<dbReference type="InterPro" id="IPR011009">
    <property type="entry name" value="Kinase-like_dom_sf"/>
</dbReference>
<comment type="caution">
    <text evidence="11">The sequence shown here is derived from an EMBL/GenBank/DDBJ whole genome shotgun (WGS) entry which is preliminary data.</text>
</comment>
<evidence type="ECO:0000256" key="6">
    <source>
        <dbReference type="ARBA" id="ARBA00022786"/>
    </source>
</evidence>
<dbReference type="InterPro" id="IPR003613">
    <property type="entry name" value="Ubox_domain"/>
</dbReference>
<dbReference type="PROSITE" id="PS50011">
    <property type="entry name" value="PROTEIN_KINASE_DOM"/>
    <property type="match status" value="1"/>
</dbReference>
<feature type="region of interest" description="Disordered" evidence="8">
    <location>
        <begin position="225"/>
        <end position="256"/>
    </location>
</feature>
<dbReference type="AlphaFoldDB" id="A0AA38CJK4"/>
<gene>
    <name evidence="11" type="ORF">KI387_029540</name>
</gene>
<dbReference type="SMART" id="SM00504">
    <property type="entry name" value="Ubox"/>
    <property type="match status" value="1"/>
</dbReference>
<keyword evidence="12" id="KW-1185">Reference proteome</keyword>
<dbReference type="PROSITE" id="PS00108">
    <property type="entry name" value="PROTEIN_KINASE_ST"/>
    <property type="match status" value="1"/>
</dbReference>
<proteinExistence type="predicted"/>
<dbReference type="Pfam" id="PF00582">
    <property type="entry name" value="Usp"/>
    <property type="match status" value="1"/>
</dbReference>
<feature type="domain" description="U-box" evidence="10">
    <location>
        <begin position="826"/>
        <end position="899"/>
    </location>
</feature>
<dbReference type="Gene3D" id="3.30.200.20">
    <property type="entry name" value="Phosphorylase Kinase, domain 1"/>
    <property type="match status" value="1"/>
</dbReference>
<dbReference type="InterPro" id="IPR008271">
    <property type="entry name" value="Ser/Thr_kinase_AS"/>
</dbReference>
<dbReference type="InterPro" id="IPR014729">
    <property type="entry name" value="Rossmann-like_a/b/a_fold"/>
</dbReference>
<dbReference type="EMBL" id="JAHRHJ020000010">
    <property type="protein sequence ID" value="KAH9297858.1"/>
    <property type="molecule type" value="Genomic_DNA"/>
</dbReference>
<comment type="catalytic activity">
    <reaction evidence="1">
        <text>S-ubiquitinyl-[E2 ubiquitin-conjugating enzyme]-L-cysteine + [acceptor protein]-L-lysine = [E2 ubiquitin-conjugating enzyme]-L-cysteine + N(6)-ubiquitinyl-[acceptor protein]-L-lysine.</text>
        <dbReference type="EC" id="2.3.2.27"/>
    </reaction>
</comment>
<name>A0AA38CJK4_TAXCH</name>
<dbReference type="SUPFAM" id="SSF56112">
    <property type="entry name" value="Protein kinase-like (PK-like)"/>
    <property type="match status" value="1"/>
</dbReference>
<dbReference type="InterPro" id="IPR001245">
    <property type="entry name" value="Ser-Thr/Tyr_kinase_cat_dom"/>
</dbReference>
<dbReference type="Gene3D" id="1.10.510.10">
    <property type="entry name" value="Transferase(Phosphotransferase) domain 1"/>
    <property type="match status" value="1"/>
</dbReference>
<dbReference type="GO" id="GO:0004672">
    <property type="term" value="F:protein kinase activity"/>
    <property type="evidence" value="ECO:0007669"/>
    <property type="project" value="InterPro"/>
</dbReference>